<organism evidence="10 11">
    <name type="scientific">Cytospora mali</name>
    <name type="common">Apple Valsa canker fungus</name>
    <name type="synonym">Valsa mali</name>
    <dbReference type="NCBI Taxonomy" id="578113"/>
    <lineage>
        <taxon>Eukaryota</taxon>
        <taxon>Fungi</taxon>
        <taxon>Dikarya</taxon>
        <taxon>Ascomycota</taxon>
        <taxon>Pezizomycotina</taxon>
        <taxon>Sordariomycetes</taxon>
        <taxon>Sordariomycetidae</taxon>
        <taxon>Diaporthales</taxon>
        <taxon>Cytosporaceae</taxon>
        <taxon>Cytospora</taxon>
    </lineage>
</organism>
<keyword evidence="3" id="KW-0547">Nucleotide-binding</keyword>
<dbReference type="GO" id="GO:0000166">
    <property type="term" value="F:nucleotide binding"/>
    <property type="evidence" value="ECO:0007669"/>
    <property type="project" value="UniProtKB-KW"/>
</dbReference>
<evidence type="ECO:0000256" key="1">
    <source>
        <dbReference type="ARBA" id="ARBA00007265"/>
    </source>
</evidence>
<feature type="compositionally biased region" description="Basic and acidic residues" evidence="7">
    <location>
        <begin position="773"/>
        <end position="789"/>
    </location>
</feature>
<dbReference type="InterPro" id="IPR043519">
    <property type="entry name" value="NT_sf"/>
</dbReference>
<dbReference type="SUPFAM" id="SSF81891">
    <property type="entry name" value="Poly A polymerase C-terminal region-like"/>
    <property type="match status" value="1"/>
</dbReference>
<dbReference type="AlphaFoldDB" id="A0A194VX57"/>
<dbReference type="GO" id="GO:0110078">
    <property type="term" value="C:TTT Hsp90 cochaperone complex"/>
    <property type="evidence" value="ECO:0007669"/>
    <property type="project" value="InterPro"/>
</dbReference>
<dbReference type="GO" id="GO:0001680">
    <property type="term" value="P:tRNA 3'-terminal CCA addition"/>
    <property type="evidence" value="ECO:0007669"/>
    <property type="project" value="TreeGrafter"/>
</dbReference>
<dbReference type="Proteomes" id="UP000078559">
    <property type="component" value="Chromosome 4"/>
</dbReference>
<dbReference type="CDD" id="cd05398">
    <property type="entry name" value="NT_ClassII-CCAase"/>
    <property type="match status" value="1"/>
</dbReference>
<gene>
    <name evidence="10" type="ORF">VM1G_04127</name>
</gene>
<accession>A0A194VX57</accession>
<dbReference type="PANTHER" id="PTHR13734">
    <property type="entry name" value="TRNA-NUCLEOTIDYLTRANSFERASE"/>
    <property type="match status" value="1"/>
</dbReference>
<dbReference type="GO" id="GO:0052929">
    <property type="term" value="F:ATP:3'-cytidine-cytidine-tRNA adenylyltransferase activity"/>
    <property type="evidence" value="ECO:0007669"/>
    <property type="project" value="TreeGrafter"/>
</dbReference>
<dbReference type="Pfam" id="PF10521">
    <property type="entry name" value="Tti2"/>
    <property type="match status" value="1"/>
</dbReference>
<dbReference type="SUPFAM" id="SSF48371">
    <property type="entry name" value="ARM repeat"/>
    <property type="match status" value="1"/>
</dbReference>
<evidence type="ECO:0000259" key="9">
    <source>
        <dbReference type="Pfam" id="PF12627"/>
    </source>
</evidence>
<feature type="region of interest" description="Disordered" evidence="7">
    <location>
        <begin position="770"/>
        <end position="789"/>
    </location>
</feature>
<evidence type="ECO:0000256" key="5">
    <source>
        <dbReference type="ARBA" id="ARBA00034736"/>
    </source>
</evidence>
<dbReference type="Pfam" id="PF01743">
    <property type="entry name" value="PolyA_pol"/>
    <property type="match status" value="1"/>
</dbReference>
<dbReference type="InterPro" id="IPR018870">
    <property type="entry name" value="Tti2"/>
</dbReference>
<protein>
    <submittedName>
        <fullName evidence="10">CCA tRNA nucleotidyltransferase, mitochondrial</fullName>
    </submittedName>
</protein>
<evidence type="ECO:0000256" key="3">
    <source>
        <dbReference type="ARBA" id="ARBA00022741"/>
    </source>
</evidence>
<dbReference type="SUPFAM" id="SSF81301">
    <property type="entry name" value="Nucleotidyltransferase"/>
    <property type="match status" value="1"/>
</dbReference>
<feature type="domain" description="Poly A polymerase head" evidence="8">
    <location>
        <begin position="113"/>
        <end position="258"/>
    </location>
</feature>
<evidence type="ECO:0000256" key="2">
    <source>
        <dbReference type="ARBA" id="ARBA00022679"/>
    </source>
</evidence>
<keyword evidence="2 6" id="KW-0808">Transferase</keyword>
<reference evidence="10" key="1">
    <citation type="submission" date="2014-12" db="EMBL/GenBank/DDBJ databases">
        <title>Genome Sequence of Valsa Canker Pathogens Uncovers a Specific Adaption of Colonization on Woody Bark.</title>
        <authorList>
            <person name="Yin Z."/>
            <person name="Liu H."/>
            <person name="Gao X."/>
            <person name="Li Z."/>
            <person name="Song N."/>
            <person name="Ke X."/>
            <person name="Dai Q."/>
            <person name="Wu Y."/>
            <person name="Sun Y."/>
            <person name="Xu J.-R."/>
            <person name="Kang Z.K."/>
            <person name="Wang L."/>
            <person name="Huang L."/>
        </authorList>
    </citation>
    <scope>NUCLEOTIDE SEQUENCE [LARGE SCALE GENOMIC DNA]</scope>
    <source>
        <strain evidence="10">03-8</strain>
    </source>
</reference>
<evidence type="ECO:0000256" key="4">
    <source>
        <dbReference type="ARBA" id="ARBA00022884"/>
    </source>
</evidence>
<proteinExistence type="inferred from homology"/>
<dbReference type="EMBL" id="CM003101">
    <property type="protein sequence ID" value="KUI68458.1"/>
    <property type="molecule type" value="Genomic_DNA"/>
</dbReference>
<keyword evidence="4 6" id="KW-0694">RNA-binding</keyword>
<comment type="similarity">
    <text evidence="5">Belongs to the TTI2 family.</text>
</comment>
<dbReference type="Gene3D" id="3.30.460.10">
    <property type="entry name" value="Beta Polymerase, domain 2"/>
    <property type="match status" value="1"/>
</dbReference>
<dbReference type="Pfam" id="PF12627">
    <property type="entry name" value="PolyA_pol_RNAbd"/>
    <property type="match status" value="1"/>
</dbReference>
<sequence length="1095" mass="122574">MRVESSLMTLVKQLSQPKFQTALLAGFLKTQEHLGKHNFWAVVPSRPCFTSFIHTKAVLRPQMKRKLSPDSARMMTTIQLDPLEKQLKGLLLDVAANVDTAEAKKPDEKVILRWAGGWVRDKLLGKPSHDIDVAINCMTGEVFGEKLRKFCDVPENKEKHSLRPEDIGNLHKIEKNPEKSKNLETATVKLFGLDVDFVNLRTETYTEDSRNPQVEFGTAEEDALRRDATVNALFYNIHTSEVEDFVGGIPDMEAGIIRTPMDPFQTFMDDPLRVLRLVRFASRLSFTIASSTMESMGNARVLEALRAKISRERVGVEVEKMLKGEHPRDAVRLIDQLGLYHTVFTDTTKPEAPQPSLEGWTVVYETLHRLASEPESTPGSVYNVLVTSDEERYYAWVLACIVPFAEFPSPSGGNPKKQLPLATLAAREGIKAPNRLADIITAAVRHLNEISDLKAKVCNGDPSINERDRFGMAIRGWEARGTHWRLQVLFAMLYEMLMAAKAADGKDPTSAIHEIQSSWKEFLSHLETLDLMEAPSLKPLVDGRTLLQALGVKKPGKWMSPALDVCIAWQLRHPEETDPGGAIEEVQKRKEELVLPETFTLADLSNEIVDPKQRNTRACLVAVLVCLMSKAKTQREPDDSVSIERLCDYAARVISPCLIDEAGRETADEQSLEYEQVAQRSRTIALLGLKVLQISSENYSVSLSEDALLTVTSFTNPTDPWTTQETRDLAQGLIAEQLAHHQDLSTLHENILKGYLRPLFSKSRPKAVTASGRKAEFPEEDDPHRGLTDETKEVKPWKYADHRAITVFEWVVSTATPDLISKQWPLFIPVLLTLLDDGETRVRSRGLIVLDAFLQKFPDNILRDTGLASVFEDAVFPTLHFLPTITPEEESVQLLGQAYTALLTLARKLDARPAAGKVASSTPRAKLLDKMIREGVFSAYFHSKEHVRIVKVLLVHTTNILEEMGIHSVKHLKDLIPMYSEIMTNPFAALAPSTLSATITCLQATIKNGWPRLSTPAFQSELIKMLVVCYLTINDDKDRLGAEQFVTIEAELIQTASMLTIATKSRGSPEDKDQDLSERIAPLIEKEPLLAKLFT</sequence>
<dbReference type="GO" id="GO:0005739">
    <property type="term" value="C:mitochondrion"/>
    <property type="evidence" value="ECO:0007669"/>
    <property type="project" value="UniProtKB-ARBA"/>
</dbReference>
<dbReference type="InterPro" id="IPR032828">
    <property type="entry name" value="PolyA_RNA-bd"/>
</dbReference>
<dbReference type="InterPro" id="IPR002646">
    <property type="entry name" value="PolA_pol_head_dom"/>
</dbReference>
<comment type="similarity">
    <text evidence="1 6">Belongs to the tRNA nucleotidyltransferase/poly(A) polymerase family.</text>
</comment>
<evidence type="ECO:0000313" key="10">
    <source>
        <dbReference type="EMBL" id="KUI68458.1"/>
    </source>
</evidence>
<dbReference type="FunFam" id="3.30.460.10:FF:000019">
    <property type="entry name" value="tRNA nucleotidyltransferase cca2"/>
    <property type="match status" value="1"/>
</dbReference>
<feature type="domain" description="tRNA nucleotidyltransferase/poly(A) polymerase RNA and SrmB- binding" evidence="9">
    <location>
        <begin position="286"/>
        <end position="346"/>
    </location>
</feature>
<keyword evidence="11" id="KW-1185">Reference proteome</keyword>
<evidence type="ECO:0000313" key="11">
    <source>
        <dbReference type="Proteomes" id="UP000078559"/>
    </source>
</evidence>
<dbReference type="OrthoDB" id="445712at2759"/>
<dbReference type="PANTHER" id="PTHR13734:SF5">
    <property type="entry name" value="CCA TRNA NUCLEOTIDYLTRANSFERASE, MITOCHONDRIAL"/>
    <property type="match status" value="1"/>
</dbReference>
<evidence type="ECO:0000259" key="8">
    <source>
        <dbReference type="Pfam" id="PF01743"/>
    </source>
</evidence>
<dbReference type="InterPro" id="IPR016024">
    <property type="entry name" value="ARM-type_fold"/>
</dbReference>
<evidence type="ECO:0000256" key="6">
    <source>
        <dbReference type="RuleBase" id="RU003953"/>
    </source>
</evidence>
<name>A0A194VX57_CYTMA</name>
<evidence type="ECO:0000256" key="7">
    <source>
        <dbReference type="SAM" id="MobiDB-lite"/>
    </source>
</evidence>
<dbReference type="Gene3D" id="1.10.3090.10">
    <property type="entry name" value="cca-adding enzyme, domain 2"/>
    <property type="match status" value="1"/>
</dbReference>
<dbReference type="GO" id="GO:0003723">
    <property type="term" value="F:RNA binding"/>
    <property type="evidence" value="ECO:0007669"/>
    <property type="project" value="UniProtKB-KW"/>
</dbReference>
<dbReference type="GO" id="GO:0052927">
    <property type="term" value="F:CC tRNA cytidylyltransferase activity"/>
    <property type="evidence" value="ECO:0007669"/>
    <property type="project" value="TreeGrafter"/>
</dbReference>